<reference evidence="1 2" key="1">
    <citation type="submission" date="2019-08" db="EMBL/GenBank/DDBJ databases">
        <authorList>
            <person name="Peeters C."/>
        </authorList>
    </citation>
    <scope>NUCLEOTIDE SEQUENCE [LARGE SCALE GENOMIC DNA]</scope>
    <source>
        <strain evidence="1 2">LMG 20603</strain>
    </source>
</reference>
<accession>A0A5E5BXJ8</accession>
<dbReference type="AlphaFoldDB" id="A0A5E5BXJ8"/>
<protein>
    <submittedName>
        <fullName evidence="1">Uncharacterized protein</fullName>
    </submittedName>
</protein>
<keyword evidence="2" id="KW-1185">Reference proteome</keyword>
<proteinExistence type="predicted"/>
<gene>
    <name evidence="1" type="ORF">PBR20603_04504</name>
</gene>
<evidence type="ECO:0000313" key="2">
    <source>
        <dbReference type="Proteomes" id="UP000382040"/>
    </source>
</evidence>
<organism evidence="1 2">
    <name type="scientific">Pandoraea bronchicola</name>
    <dbReference type="NCBI Taxonomy" id="2508287"/>
    <lineage>
        <taxon>Bacteria</taxon>
        <taxon>Pseudomonadati</taxon>
        <taxon>Pseudomonadota</taxon>
        <taxon>Betaproteobacteria</taxon>
        <taxon>Burkholderiales</taxon>
        <taxon>Burkholderiaceae</taxon>
        <taxon>Pandoraea</taxon>
    </lineage>
</organism>
<dbReference type="EMBL" id="CABPST010000016">
    <property type="protein sequence ID" value="VVE90519.1"/>
    <property type="molecule type" value="Genomic_DNA"/>
</dbReference>
<dbReference type="Proteomes" id="UP000382040">
    <property type="component" value="Unassembled WGS sequence"/>
</dbReference>
<name>A0A5E5BXJ8_9BURK</name>
<evidence type="ECO:0000313" key="1">
    <source>
        <dbReference type="EMBL" id="VVE90519.1"/>
    </source>
</evidence>
<sequence length="141" mass="15165">MVRVCVHRVVASGLVANVLDQPSSEFPDGWPFRDVRVNHVAKLLVDTTWKLRPDILGGAYEARPHRTVAAAVALATGLTMSHVPVVGEGLCRLCAVALKILDVKIEMLRANAELNRIDMWLVEYVGALLAGGTSEGGIPAE</sequence>